<protein>
    <recommendedName>
        <fullName evidence="3">PIN domain-containing protein</fullName>
    </recommendedName>
</protein>
<dbReference type="EMBL" id="FMCR01000006">
    <property type="protein sequence ID" value="SCF31386.1"/>
    <property type="molecule type" value="Genomic_DNA"/>
</dbReference>
<dbReference type="RefSeq" id="WP_091405496.1">
    <property type="nucleotide sequence ID" value="NZ_FMCR01000006.1"/>
</dbReference>
<dbReference type="STRING" id="285676.GA0070561_5230"/>
<reference evidence="1 2" key="1">
    <citation type="submission" date="2016-06" db="EMBL/GenBank/DDBJ databases">
        <authorList>
            <person name="Kjaerup R.B."/>
            <person name="Dalgaard T.S."/>
            <person name="Juul-Madsen H.R."/>
        </authorList>
    </citation>
    <scope>NUCLEOTIDE SEQUENCE [LARGE SCALE GENOMIC DNA]</scope>
    <source>
        <strain evidence="1 2">DSM 44871</strain>
    </source>
</reference>
<dbReference type="AlphaFoldDB" id="A0A1C4ZEU7"/>
<sequence length="220" mass="23432">MSTEFVIELPDELADRLAEEPDISAFVADCVRKDMAAERILRTLRQAGFALSPAHLKRAGRVLNAALEQITPELGALVAGPGAGRPDEPAATPGRSAFVLDTPALLAFAGGDEDVAARIAVASDRRLTVVIPAGCLASAYRHIPQEGWWVLDLLAALRPTQVMALTADCSAALGLWLRSVPAVDLAQAAMEAARGITPIMTDRRELLGEVLPKEWPIIDL</sequence>
<gene>
    <name evidence="1" type="ORF">GA0070561_5230</name>
</gene>
<evidence type="ECO:0000313" key="2">
    <source>
        <dbReference type="Proteomes" id="UP000198864"/>
    </source>
</evidence>
<organism evidence="1 2">
    <name type="scientific">Micromonospora saelicesensis</name>
    <dbReference type="NCBI Taxonomy" id="285676"/>
    <lineage>
        <taxon>Bacteria</taxon>
        <taxon>Bacillati</taxon>
        <taxon>Actinomycetota</taxon>
        <taxon>Actinomycetes</taxon>
        <taxon>Micromonosporales</taxon>
        <taxon>Micromonosporaceae</taxon>
        <taxon>Micromonospora</taxon>
    </lineage>
</organism>
<proteinExistence type="predicted"/>
<name>A0A1C4ZEU7_9ACTN</name>
<evidence type="ECO:0008006" key="3">
    <source>
        <dbReference type="Google" id="ProtNLM"/>
    </source>
</evidence>
<evidence type="ECO:0000313" key="1">
    <source>
        <dbReference type="EMBL" id="SCF31386.1"/>
    </source>
</evidence>
<accession>A0A1C4ZEU7</accession>
<dbReference type="Proteomes" id="UP000198864">
    <property type="component" value="Unassembled WGS sequence"/>
</dbReference>